<reference evidence="1 2" key="1">
    <citation type="journal article" date="2020" name="Antonie Van Leeuwenhoek">
        <title>Rhodopirellula heiligendammensis sp. nov., Rhodopirellula pilleata sp. nov., and Rhodopirellula solitaria sp. nov. isolated from natural or artificial marine surfaces in Northern Germany and California, USA, and emended description of the genus Rhodopirellula.</title>
        <authorList>
            <person name="Kallscheuer N."/>
            <person name="Wiegand S."/>
            <person name="Jogler M."/>
            <person name="Boedeker C."/>
            <person name="Peeters S.H."/>
            <person name="Rast P."/>
            <person name="Heuer A."/>
            <person name="Jetten M.S.M."/>
            <person name="Rohde M."/>
            <person name="Jogler C."/>
        </authorList>
    </citation>
    <scope>NUCLEOTIDE SEQUENCE [LARGE SCALE GENOMIC DNA]</scope>
    <source>
        <strain evidence="1 2">Poly21</strain>
    </source>
</reference>
<keyword evidence="2" id="KW-1185">Reference proteome</keyword>
<accession>A0A5C6BGN7</accession>
<gene>
    <name evidence="1" type="ORF">Poly21_47130</name>
</gene>
<comment type="caution">
    <text evidence="1">The sequence shown here is derived from an EMBL/GenBank/DDBJ whole genome shotgun (WGS) entry which is preliminary data.</text>
</comment>
<name>A0A5C6BGN7_9BACT</name>
<sequence>MFPKFARSPVPLLTEIILLALMMWPAPIPVGHRHSEYSSRVSDHQMACHLAFYHGGFSNSENWPNDWHWHWVYPAEHGGQTDVDNLRLSTGPMVVGRPLVPFAPPQISMLDCVPSTACFVRPSIPCQRQHSFQGAALLRSRQSLPELLGVIRC</sequence>
<dbReference type="Proteomes" id="UP000319908">
    <property type="component" value="Unassembled WGS sequence"/>
</dbReference>
<organism evidence="1 2">
    <name type="scientific">Allorhodopirellula heiligendammensis</name>
    <dbReference type="NCBI Taxonomy" id="2714739"/>
    <lineage>
        <taxon>Bacteria</taxon>
        <taxon>Pseudomonadati</taxon>
        <taxon>Planctomycetota</taxon>
        <taxon>Planctomycetia</taxon>
        <taxon>Pirellulales</taxon>
        <taxon>Pirellulaceae</taxon>
        <taxon>Allorhodopirellula</taxon>
    </lineage>
</organism>
<evidence type="ECO:0000313" key="1">
    <source>
        <dbReference type="EMBL" id="TWU10807.1"/>
    </source>
</evidence>
<dbReference type="AlphaFoldDB" id="A0A5C6BGN7"/>
<proteinExistence type="predicted"/>
<dbReference type="EMBL" id="SJPU01000003">
    <property type="protein sequence ID" value="TWU10807.1"/>
    <property type="molecule type" value="Genomic_DNA"/>
</dbReference>
<protein>
    <submittedName>
        <fullName evidence="1">Uncharacterized protein</fullName>
    </submittedName>
</protein>
<evidence type="ECO:0000313" key="2">
    <source>
        <dbReference type="Proteomes" id="UP000319908"/>
    </source>
</evidence>